<dbReference type="InterPro" id="IPR011162">
    <property type="entry name" value="MHC_I/II-like_Ag-recog"/>
</dbReference>
<organism evidence="5 6">
    <name type="scientific">Xiphophorus maculatus</name>
    <name type="common">Southern platyfish</name>
    <name type="synonym">Platypoecilus maculatus</name>
    <dbReference type="NCBI Taxonomy" id="8083"/>
    <lineage>
        <taxon>Eukaryota</taxon>
        <taxon>Metazoa</taxon>
        <taxon>Chordata</taxon>
        <taxon>Craniata</taxon>
        <taxon>Vertebrata</taxon>
        <taxon>Euteleostomi</taxon>
        <taxon>Actinopterygii</taxon>
        <taxon>Neopterygii</taxon>
        <taxon>Teleostei</taxon>
        <taxon>Neoteleostei</taxon>
        <taxon>Acanthomorphata</taxon>
        <taxon>Ovalentaria</taxon>
        <taxon>Atherinomorphae</taxon>
        <taxon>Cyprinodontiformes</taxon>
        <taxon>Poeciliidae</taxon>
        <taxon>Poeciliinae</taxon>
        <taxon>Xiphophorus</taxon>
    </lineage>
</organism>
<dbReference type="Ensembl" id="ENSXMAT00000035711.1">
    <property type="protein sequence ID" value="ENSXMAP00000022149.1"/>
    <property type="gene ID" value="ENSXMAG00000014656.2"/>
</dbReference>
<dbReference type="Gene3D" id="2.60.40.10">
    <property type="entry name" value="Immunoglobulins"/>
    <property type="match status" value="1"/>
</dbReference>
<dbReference type="InterPro" id="IPR003597">
    <property type="entry name" value="Ig_C1-set"/>
</dbReference>
<dbReference type="STRING" id="8083.ENSXMAP00000022149"/>
<keyword evidence="3" id="KW-0472">Membrane</keyword>
<dbReference type="InParanoid" id="A0A3B5PVX4"/>
<reference evidence="5" key="3">
    <citation type="submission" date="2025-08" db="UniProtKB">
        <authorList>
            <consortium name="Ensembl"/>
        </authorList>
    </citation>
    <scope>IDENTIFICATION</scope>
    <source>
        <strain evidence="5">JP 163 A</strain>
    </source>
</reference>
<dbReference type="InterPro" id="IPR007110">
    <property type="entry name" value="Ig-like_dom"/>
</dbReference>
<dbReference type="Pfam" id="PF07654">
    <property type="entry name" value="C1-set"/>
    <property type="match status" value="1"/>
</dbReference>
<dbReference type="AlphaFoldDB" id="A0A3B5PVX4"/>
<keyword evidence="3" id="KW-0812">Transmembrane</keyword>
<dbReference type="FunFam" id="3.30.500.10:FF:000001">
    <property type="entry name" value="H-2 class I histocompatibility antigen, alpha chain"/>
    <property type="match status" value="1"/>
</dbReference>
<dbReference type="InterPro" id="IPR011161">
    <property type="entry name" value="MHC_I-like_Ag-recog"/>
</dbReference>
<evidence type="ECO:0000256" key="2">
    <source>
        <dbReference type="RuleBase" id="RU004439"/>
    </source>
</evidence>
<dbReference type="Gene3D" id="3.30.500.10">
    <property type="entry name" value="MHC class I-like antigen recognition-like"/>
    <property type="match status" value="1"/>
</dbReference>
<dbReference type="Proteomes" id="UP000002852">
    <property type="component" value="Unassembled WGS sequence"/>
</dbReference>
<dbReference type="InterPro" id="IPR036179">
    <property type="entry name" value="Ig-like_dom_sf"/>
</dbReference>
<dbReference type="Pfam" id="PF00129">
    <property type="entry name" value="MHC_I"/>
    <property type="match status" value="1"/>
</dbReference>
<dbReference type="SUPFAM" id="SSF48726">
    <property type="entry name" value="Immunoglobulin"/>
    <property type="match status" value="1"/>
</dbReference>
<reference evidence="6" key="2">
    <citation type="journal article" date="2013" name="Nat. Genet.">
        <title>The genome of the platyfish, Xiphophorus maculatus, provides insights into evolutionary adaptation and several complex traits.</title>
        <authorList>
            <person name="Schartl M."/>
            <person name="Walter R.B."/>
            <person name="Shen Y."/>
            <person name="Garcia T."/>
            <person name="Catchen J."/>
            <person name="Amores A."/>
            <person name="Braasch I."/>
            <person name="Chalopin D."/>
            <person name="Volff J.N."/>
            <person name="Lesch K.P."/>
            <person name="Bisazza A."/>
            <person name="Minx P."/>
            <person name="Hillier L."/>
            <person name="Wilson R.K."/>
            <person name="Fuerstenberg S."/>
            <person name="Boore J."/>
            <person name="Searle S."/>
            <person name="Postlethwait J.H."/>
            <person name="Warren W.C."/>
        </authorList>
    </citation>
    <scope>NUCLEOTIDE SEQUENCE [LARGE SCALE GENOMIC DNA]</scope>
    <source>
        <strain evidence="6">JP 163 A</strain>
    </source>
</reference>
<feature type="domain" description="Ig-like" evidence="4">
    <location>
        <begin position="224"/>
        <end position="298"/>
    </location>
</feature>
<dbReference type="InterPro" id="IPR013783">
    <property type="entry name" value="Ig-like_fold"/>
</dbReference>
<dbReference type="GeneTree" id="ENSGT01120000271828"/>
<evidence type="ECO:0000256" key="1">
    <source>
        <dbReference type="ARBA" id="ARBA00023180"/>
    </source>
</evidence>
<keyword evidence="1" id="KW-0325">Glycoprotein</keyword>
<evidence type="ECO:0000313" key="5">
    <source>
        <dbReference type="Ensembl" id="ENSXMAP00000022149.1"/>
    </source>
</evidence>
<dbReference type="GO" id="GO:0005615">
    <property type="term" value="C:extracellular space"/>
    <property type="evidence" value="ECO:0007669"/>
    <property type="project" value="TreeGrafter"/>
</dbReference>
<dbReference type="PRINTS" id="PR01638">
    <property type="entry name" value="MHCCLASSI"/>
</dbReference>
<dbReference type="PROSITE" id="PS50835">
    <property type="entry name" value="IG_LIKE"/>
    <property type="match status" value="1"/>
</dbReference>
<proteinExistence type="inferred from homology"/>
<evidence type="ECO:0000313" key="6">
    <source>
        <dbReference type="Proteomes" id="UP000002852"/>
    </source>
</evidence>
<name>A0A3B5PVX4_XIPMA</name>
<reference evidence="5" key="4">
    <citation type="submission" date="2025-09" db="UniProtKB">
        <authorList>
            <consortium name="Ensembl"/>
        </authorList>
    </citation>
    <scope>IDENTIFICATION</scope>
    <source>
        <strain evidence="5">JP 163 A</strain>
    </source>
</reference>
<dbReference type="InterPro" id="IPR001039">
    <property type="entry name" value="MHC_I_a_a1/a2"/>
</dbReference>
<dbReference type="GO" id="GO:0006955">
    <property type="term" value="P:immune response"/>
    <property type="evidence" value="ECO:0007669"/>
    <property type="project" value="TreeGrafter"/>
</dbReference>
<dbReference type="InterPro" id="IPR037055">
    <property type="entry name" value="MHC_I-like_Ag-recog_sf"/>
</dbReference>
<dbReference type="SUPFAM" id="SSF54452">
    <property type="entry name" value="MHC antigen-recognition domain"/>
    <property type="match status" value="1"/>
</dbReference>
<feature type="transmembrane region" description="Helical" evidence="3">
    <location>
        <begin position="333"/>
        <end position="355"/>
    </location>
</feature>
<evidence type="ECO:0000259" key="4">
    <source>
        <dbReference type="PROSITE" id="PS50835"/>
    </source>
</evidence>
<reference evidence="6" key="1">
    <citation type="submission" date="2012-01" db="EMBL/GenBank/DDBJ databases">
        <authorList>
            <person name="Walter R."/>
            <person name="Schartl M."/>
            <person name="Warren W."/>
        </authorList>
    </citation>
    <scope>NUCLEOTIDE SEQUENCE [LARGE SCALE GENOMIC DNA]</scope>
    <source>
        <strain evidence="6">JP 163 A</strain>
    </source>
</reference>
<sequence length="381" mass="43898">MFGYFFPLVQIYVYSRFNCFCVNQQSRTVDVLTDKMTNFVLLLILGIHTTAAVTHSLKYFYTASTQVPGFPEFVVVALVDDVQIAYYDSVIKRAEPKQDWMREITDQQYWERETGNFLGNQQIFKANIEILKQRFNQTGGVHVVQHMYGCEWDDETDGEDFIALSLETKSWIAPTRQAVITKQKWDRNVAFVKNEENYLTENCPEWMKKYVNCGRNSLMRTERPSVSLLQKSSSPPVSCHATGFYPNRAEMFWRKDGEEIHDGVEKGEILSNNDGTFQMSINIYLSSVPPEAWPRYECVFLLSGVERDVIRLEKTRIRNNELKSISTVNSNTMTILVAVAVVFLGLVVIIGFILYKKIKGERQILCLSFLCFDCCSLPSEN</sequence>
<keyword evidence="3" id="KW-1133">Transmembrane helix</keyword>
<evidence type="ECO:0000256" key="3">
    <source>
        <dbReference type="SAM" id="Phobius"/>
    </source>
</evidence>
<protein>
    <submittedName>
        <fullName evidence="5">Major histocompatibility complex class I-related gene protein-like</fullName>
    </submittedName>
</protein>
<dbReference type="PANTHER" id="PTHR16675:SF237">
    <property type="entry name" value="MHC CLASS I ANTIGEN TRANSCRIPT VARIANT 1-RELATED"/>
    <property type="match status" value="1"/>
</dbReference>
<accession>A0A3B5PVX4</accession>
<comment type="similarity">
    <text evidence="2">Belongs to the MHC class I family.</text>
</comment>
<dbReference type="FunFam" id="2.60.40.10:FF:000943">
    <property type="entry name" value="Classical MHC class I molecule, alpha-chain"/>
    <property type="match status" value="1"/>
</dbReference>
<dbReference type="PANTHER" id="PTHR16675">
    <property type="entry name" value="MHC CLASS I-RELATED"/>
    <property type="match status" value="1"/>
</dbReference>
<keyword evidence="6" id="KW-1185">Reference proteome</keyword>
<dbReference type="InterPro" id="IPR050208">
    <property type="entry name" value="MHC_class-I_related"/>
</dbReference>
<dbReference type="GO" id="GO:0009897">
    <property type="term" value="C:external side of plasma membrane"/>
    <property type="evidence" value="ECO:0007669"/>
    <property type="project" value="TreeGrafter"/>
</dbReference>